<keyword evidence="1" id="KW-0519">Myristate</keyword>
<keyword evidence="3" id="KW-0449">Lipoprotein</keyword>
<evidence type="ECO:0000256" key="2">
    <source>
        <dbReference type="ARBA" id="ARBA00023139"/>
    </source>
</evidence>
<dbReference type="GO" id="GO:0005789">
    <property type="term" value="C:endoplasmic reticulum membrane"/>
    <property type="evidence" value="ECO:0007669"/>
    <property type="project" value="TreeGrafter"/>
</dbReference>
<evidence type="ECO:0000313" key="5">
    <source>
        <dbReference type="EMBL" id="CAB3370907.1"/>
    </source>
</evidence>
<dbReference type="InterPro" id="IPR031632">
    <property type="entry name" value="SVIP"/>
</dbReference>
<name>A0A8S1CGM1_9INSE</name>
<protein>
    <recommendedName>
        <fullName evidence="7">Small VCP/p97-interacting protein</fullName>
    </recommendedName>
</protein>
<dbReference type="PANTHER" id="PTHR35269">
    <property type="entry name" value="SMALL VCP/P97-INTERACTING PROTEIN"/>
    <property type="match status" value="1"/>
</dbReference>
<feature type="compositionally biased region" description="Basic and acidic residues" evidence="4">
    <location>
        <begin position="23"/>
        <end position="69"/>
    </location>
</feature>
<dbReference type="Proteomes" id="UP000494165">
    <property type="component" value="Unassembled WGS sequence"/>
</dbReference>
<keyword evidence="2" id="KW-0564">Palmitate</keyword>
<comment type="caution">
    <text evidence="5">The sequence shown here is derived from an EMBL/GenBank/DDBJ whole genome shotgun (WGS) entry which is preliminary data.</text>
</comment>
<proteinExistence type="predicted"/>
<dbReference type="GO" id="GO:1904153">
    <property type="term" value="P:negative regulation of retrograde protein transport, ER to cytosol"/>
    <property type="evidence" value="ECO:0007669"/>
    <property type="project" value="TreeGrafter"/>
</dbReference>
<evidence type="ECO:0000256" key="1">
    <source>
        <dbReference type="ARBA" id="ARBA00022707"/>
    </source>
</evidence>
<dbReference type="GO" id="GO:0010508">
    <property type="term" value="P:positive regulation of autophagy"/>
    <property type="evidence" value="ECO:0007669"/>
    <property type="project" value="TreeGrafter"/>
</dbReference>
<keyword evidence="6" id="KW-1185">Reference proteome</keyword>
<dbReference type="GO" id="GO:1904293">
    <property type="term" value="P:negative regulation of ERAD pathway"/>
    <property type="evidence" value="ECO:0007669"/>
    <property type="project" value="TreeGrafter"/>
</dbReference>
<feature type="region of interest" description="Disordered" evidence="4">
    <location>
        <begin position="1"/>
        <end position="82"/>
    </location>
</feature>
<sequence>MGICLSCCPPSESTQNLVTPSADVRRQQVLEAAERRRQEQEGRGIKDLGKVKRQQQKQEEIERRQEEAARAGGESGLKWQMD</sequence>
<dbReference type="InterPro" id="IPR055366">
    <property type="entry name" value="SVIP_metazoa"/>
</dbReference>
<evidence type="ECO:0000313" key="6">
    <source>
        <dbReference type="Proteomes" id="UP000494165"/>
    </source>
</evidence>
<reference evidence="5 6" key="1">
    <citation type="submission" date="2020-04" db="EMBL/GenBank/DDBJ databases">
        <authorList>
            <person name="Alioto T."/>
            <person name="Alioto T."/>
            <person name="Gomez Garrido J."/>
        </authorList>
    </citation>
    <scope>NUCLEOTIDE SEQUENCE [LARGE SCALE GENOMIC DNA]</scope>
</reference>
<evidence type="ECO:0008006" key="7">
    <source>
        <dbReference type="Google" id="ProtNLM"/>
    </source>
</evidence>
<organism evidence="5 6">
    <name type="scientific">Cloeon dipterum</name>
    <dbReference type="NCBI Taxonomy" id="197152"/>
    <lineage>
        <taxon>Eukaryota</taxon>
        <taxon>Metazoa</taxon>
        <taxon>Ecdysozoa</taxon>
        <taxon>Arthropoda</taxon>
        <taxon>Hexapoda</taxon>
        <taxon>Insecta</taxon>
        <taxon>Pterygota</taxon>
        <taxon>Palaeoptera</taxon>
        <taxon>Ephemeroptera</taxon>
        <taxon>Pisciforma</taxon>
        <taxon>Baetidae</taxon>
        <taxon>Cloeon</taxon>
    </lineage>
</organism>
<dbReference type="AlphaFoldDB" id="A0A8S1CGM1"/>
<evidence type="ECO:0000256" key="3">
    <source>
        <dbReference type="ARBA" id="ARBA00023288"/>
    </source>
</evidence>
<dbReference type="PANTHER" id="PTHR35269:SF1">
    <property type="entry name" value="SMALL VCP_P97-INTERACTING PROTEIN"/>
    <property type="match status" value="1"/>
</dbReference>
<dbReference type="Pfam" id="PF15811">
    <property type="entry name" value="SVIP"/>
    <property type="match status" value="1"/>
</dbReference>
<accession>A0A8S1CGM1</accession>
<evidence type="ECO:0000256" key="4">
    <source>
        <dbReference type="SAM" id="MobiDB-lite"/>
    </source>
</evidence>
<dbReference type="GO" id="GO:1904240">
    <property type="term" value="P:negative regulation of VCP-NPL4-UFD1 AAA ATPase complex assembly"/>
    <property type="evidence" value="ECO:0007669"/>
    <property type="project" value="TreeGrafter"/>
</dbReference>
<gene>
    <name evidence="5" type="ORF">CLODIP_2_CD08264</name>
</gene>
<dbReference type="EMBL" id="CADEPI010000056">
    <property type="protein sequence ID" value="CAB3370907.1"/>
    <property type="molecule type" value="Genomic_DNA"/>
</dbReference>